<proteinExistence type="predicted"/>
<dbReference type="Proteomes" id="UP000011115">
    <property type="component" value="Unassembled WGS sequence"/>
</dbReference>
<dbReference type="PaxDb" id="4113-PGSC0003DMT400096700"/>
<evidence type="ECO:0000313" key="2">
    <source>
        <dbReference type="Proteomes" id="UP000011115"/>
    </source>
</evidence>
<sequence length="175" mass="20029">MTSLAMHESSLAMHESLPAMHESSLAMHDSFLLRCMTPFPGCINLFPAMHESSLDASLILNEDNASLSNIELRGTVRFEEQGRFSHEISPAGRFLKLPHATGLLLVRVFLDRDLDLGRDKVLGFDFTVVRVFCWRRRTRVWGWGIALYYCRDVWNGFGSFGVAVKNWKWAKINCY</sequence>
<accession>M1DZ19</accession>
<reference evidence="1" key="2">
    <citation type="submission" date="2015-06" db="UniProtKB">
        <authorList>
            <consortium name="EnsemblPlants"/>
        </authorList>
    </citation>
    <scope>IDENTIFICATION</scope>
    <source>
        <strain evidence="1">DM1-3 516 R44</strain>
    </source>
</reference>
<dbReference type="EnsemblPlants" id="PGSC0003DMT400096700">
    <property type="protein sequence ID" value="PGSC0003DMT400096700"/>
    <property type="gene ID" value="PGSC0003DMG400046271"/>
</dbReference>
<dbReference type="Gramene" id="PGSC0003DMT400096700">
    <property type="protein sequence ID" value="PGSC0003DMT400096700"/>
    <property type="gene ID" value="PGSC0003DMG400046271"/>
</dbReference>
<keyword evidence="2" id="KW-1185">Reference proteome</keyword>
<reference evidence="2" key="1">
    <citation type="journal article" date="2011" name="Nature">
        <title>Genome sequence and analysis of the tuber crop potato.</title>
        <authorList>
            <consortium name="The Potato Genome Sequencing Consortium"/>
        </authorList>
    </citation>
    <scope>NUCLEOTIDE SEQUENCE [LARGE SCALE GENOMIC DNA]</scope>
    <source>
        <strain evidence="2">cv. DM1-3 516 R44</strain>
    </source>
</reference>
<dbReference type="AlphaFoldDB" id="M1DZ19"/>
<protein>
    <submittedName>
        <fullName evidence="1">Uncharacterized protein</fullName>
    </submittedName>
</protein>
<organism evidence="1 2">
    <name type="scientific">Solanum tuberosum</name>
    <name type="common">Potato</name>
    <dbReference type="NCBI Taxonomy" id="4113"/>
    <lineage>
        <taxon>Eukaryota</taxon>
        <taxon>Viridiplantae</taxon>
        <taxon>Streptophyta</taxon>
        <taxon>Embryophyta</taxon>
        <taxon>Tracheophyta</taxon>
        <taxon>Spermatophyta</taxon>
        <taxon>Magnoliopsida</taxon>
        <taxon>eudicotyledons</taxon>
        <taxon>Gunneridae</taxon>
        <taxon>Pentapetalae</taxon>
        <taxon>asterids</taxon>
        <taxon>lamiids</taxon>
        <taxon>Solanales</taxon>
        <taxon>Solanaceae</taxon>
        <taxon>Solanoideae</taxon>
        <taxon>Solaneae</taxon>
        <taxon>Solanum</taxon>
    </lineage>
</organism>
<name>M1DZ19_SOLTU</name>
<evidence type="ECO:0000313" key="1">
    <source>
        <dbReference type="EnsemblPlants" id="PGSC0003DMT400096700"/>
    </source>
</evidence>
<dbReference type="InParanoid" id="M1DZ19"/>
<dbReference type="HOGENOM" id="CLU_1535164_0_0_1"/>